<comment type="similarity">
    <text evidence="1">Belongs to the LOB domain-containing protein family.</text>
</comment>
<dbReference type="EMBL" id="CAMAPF010000073">
    <property type="protein sequence ID" value="CAH9092429.1"/>
    <property type="molecule type" value="Genomic_DNA"/>
</dbReference>
<keyword evidence="4" id="KW-1185">Reference proteome</keyword>
<comment type="caution">
    <text evidence="3">The sequence shown here is derived from an EMBL/GenBank/DDBJ whole genome shotgun (WGS) entry which is preliminary data.</text>
</comment>
<dbReference type="Proteomes" id="UP001152523">
    <property type="component" value="Unassembled WGS sequence"/>
</dbReference>
<dbReference type="Pfam" id="PF03195">
    <property type="entry name" value="LOB"/>
    <property type="match status" value="1"/>
</dbReference>
<feature type="domain" description="LOB" evidence="2">
    <location>
        <begin position="12"/>
        <end position="115"/>
    </location>
</feature>
<dbReference type="PROSITE" id="PS50891">
    <property type="entry name" value="LOB"/>
    <property type="match status" value="1"/>
</dbReference>
<evidence type="ECO:0000313" key="3">
    <source>
        <dbReference type="EMBL" id="CAH9092429.1"/>
    </source>
</evidence>
<gene>
    <name evidence="3" type="ORF">CEPIT_LOCUS12097</name>
</gene>
<protein>
    <recommendedName>
        <fullName evidence="2">LOB domain-containing protein</fullName>
    </recommendedName>
</protein>
<evidence type="ECO:0000259" key="2">
    <source>
        <dbReference type="PROSITE" id="PS50891"/>
    </source>
</evidence>
<reference evidence="3" key="1">
    <citation type="submission" date="2022-07" db="EMBL/GenBank/DDBJ databases">
        <authorList>
            <person name="Macas J."/>
            <person name="Novak P."/>
            <person name="Neumann P."/>
        </authorList>
    </citation>
    <scope>NUCLEOTIDE SEQUENCE</scope>
</reference>
<dbReference type="PANTHER" id="PTHR31301:SF21">
    <property type="entry name" value="LOB DOMAIN-CONTAINING PROTEIN 27-RELATED"/>
    <property type="match status" value="1"/>
</dbReference>
<dbReference type="InterPro" id="IPR004883">
    <property type="entry name" value="LOB"/>
</dbReference>
<name>A0AAV0D6L7_9ASTE</name>
<accession>A0AAV0D6L7</accession>
<evidence type="ECO:0000256" key="1">
    <source>
        <dbReference type="ARBA" id="ARBA00005474"/>
    </source>
</evidence>
<evidence type="ECO:0000313" key="4">
    <source>
        <dbReference type="Proteomes" id="UP001152523"/>
    </source>
</evidence>
<proteinExistence type="inferred from homology"/>
<dbReference type="PANTHER" id="PTHR31301">
    <property type="entry name" value="LOB DOMAIN-CONTAINING PROTEIN 4-RELATED"/>
    <property type="match status" value="1"/>
</dbReference>
<dbReference type="AlphaFoldDB" id="A0AAV0D6L7"/>
<sequence length="186" mass="21055">MTAQGEGGGAPPACAACKHQRKRCSPDCALAPYFPASQPKTFLNVHRLFGIRNVMKTLKQVDEDDDKKSDAMKSIIFEAEMRDRFPVLGCVEYIWYLNQCLKEAEDELVQVLAQLRYYQNVSIMSGNDIVGRVFGSDEETYDDEEEDHDSPPYSSLYVNNHNAMLDYSSVLSNESNPTIETYSPYD</sequence>
<organism evidence="3 4">
    <name type="scientific">Cuscuta epithymum</name>
    <dbReference type="NCBI Taxonomy" id="186058"/>
    <lineage>
        <taxon>Eukaryota</taxon>
        <taxon>Viridiplantae</taxon>
        <taxon>Streptophyta</taxon>
        <taxon>Embryophyta</taxon>
        <taxon>Tracheophyta</taxon>
        <taxon>Spermatophyta</taxon>
        <taxon>Magnoliopsida</taxon>
        <taxon>eudicotyledons</taxon>
        <taxon>Gunneridae</taxon>
        <taxon>Pentapetalae</taxon>
        <taxon>asterids</taxon>
        <taxon>lamiids</taxon>
        <taxon>Solanales</taxon>
        <taxon>Convolvulaceae</taxon>
        <taxon>Cuscuteae</taxon>
        <taxon>Cuscuta</taxon>
        <taxon>Cuscuta subgen. Cuscuta</taxon>
    </lineage>
</organism>